<proteinExistence type="inferred from homology"/>
<comment type="similarity">
    <text evidence="2 7">Belongs to the unc-5 family.</text>
</comment>
<reference evidence="12 13" key="1">
    <citation type="submission" date="2018-04" db="EMBL/GenBank/DDBJ databases">
        <title>The genome of golden apple snail Pomacea canaliculata provides insight into stress tolerance and invasive adaptation.</title>
        <authorList>
            <person name="Liu C."/>
            <person name="Liu B."/>
            <person name="Ren Y."/>
            <person name="Zhang Y."/>
            <person name="Wang H."/>
            <person name="Li S."/>
            <person name="Jiang F."/>
            <person name="Yin L."/>
            <person name="Zhang G."/>
            <person name="Qian W."/>
            <person name="Fan W."/>
        </authorList>
    </citation>
    <scope>NUCLEOTIDE SEQUENCE [LARGE SCALE GENOMIC DNA]</scope>
    <source>
        <strain evidence="12">SZHN2017</strain>
        <tissue evidence="12">Muscle</tissue>
    </source>
</reference>
<name>A0A2T7PZF9_POMCA</name>
<dbReference type="InterPro" id="IPR013783">
    <property type="entry name" value="Ig-like_fold"/>
</dbReference>
<dbReference type="Pfam" id="PF00531">
    <property type="entry name" value="Death"/>
    <property type="match status" value="1"/>
</dbReference>
<evidence type="ECO:0000313" key="13">
    <source>
        <dbReference type="Proteomes" id="UP000245119"/>
    </source>
</evidence>
<dbReference type="PROSITE" id="PS50092">
    <property type="entry name" value="TSP1"/>
    <property type="match status" value="2"/>
</dbReference>
<keyword evidence="7" id="KW-0675">Receptor</keyword>
<dbReference type="FunFam" id="1.10.533.10:FF:000092">
    <property type="entry name" value="Netrin receptor unc-5"/>
    <property type="match status" value="1"/>
</dbReference>
<dbReference type="PROSITE" id="PS50017">
    <property type="entry name" value="DEATH_DOMAIN"/>
    <property type="match status" value="1"/>
</dbReference>
<feature type="transmembrane region" description="Helical" evidence="7">
    <location>
        <begin position="190"/>
        <end position="212"/>
    </location>
</feature>
<evidence type="ECO:0000256" key="6">
    <source>
        <dbReference type="ARBA" id="ARBA00023157"/>
    </source>
</evidence>
<evidence type="ECO:0000256" key="7">
    <source>
        <dbReference type="RuleBase" id="RU367033"/>
    </source>
</evidence>
<dbReference type="CDD" id="cd08781">
    <property type="entry name" value="Death_UNC5-like"/>
    <property type="match status" value="1"/>
</dbReference>
<dbReference type="InterPro" id="IPR000884">
    <property type="entry name" value="TSP1_rpt"/>
</dbReference>
<feature type="domain" description="Ig-like" evidence="10">
    <location>
        <begin position="1"/>
        <end position="65"/>
    </location>
</feature>
<feature type="region of interest" description="Disordered" evidence="8">
    <location>
        <begin position="256"/>
        <end position="284"/>
    </location>
</feature>
<dbReference type="GO" id="GO:0005886">
    <property type="term" value="C:plasma membrane"/>
    <property type="evidence" value="ECO:0007669"/>
    <property type="project" value="UniProtKB-SubCell"/>
</dbReference>
<evidence type="ECO:0000256" key="5">
    <source>
        <dbReference type="ARBA" id="ARBA00023136"/>
    </source>
</evidence>
<dbReference type="OrthoDB" id="5973910at2759"/>
<evidence type="ECO:0000259" key="9">
    <source>
        <dbReference type="PROSITE" id="PS50017"/>
    </source>
</evidence>
<keyword evidence="7" id="KW-0393">Immunoglobulin domain</keyword>
<evidence type="ECO:0000256" key="2">
    <source>
        <dbReference type="ARBA" id="ARBA00009844"/>
    </source>
</evidence>
<sequence length="787" mass="86201">MFSVRTSVFWIKDNVELNVQEDINLIISSEGSLIINQARLVDSGNYTCGAVNAASRRLSDSATLTVFIDGGWSAWGEWSECSATCGKGRQRRTRTCTEPSPVNNGAMCPGDSQAFIACGTLCPVDGAWGEWSSWSSCGPDCSHQRRRACDNPSPKNGGAFCWGSKNSESANCTGGVCRASRAEEADHMPLYVGLCVGVAVIIIIVIAVVVLLRRKNAQQQGVFDMDANGQGGETLLDILPSSPVVYYLRAQRPLQPASPGDLSQGYLSDGKLPGGSQHRLSGGTLSRTNKTVFVEPTIKHNLNTSIEKLTLVDTKAGLPPPPPAPESHSRPASGHSDSLQGSRQSVISVQLPGNVDSEAVTWNTFNYAGGRLVLPESGIMLTVPEGAIKRGHVEEIYMAVCRDDKDRPRLAENQTILSPVVLVGPPSVVLMKPVILSFQHCASMRQGSWLLSLYRSDSPLDEPPQWRRLVVLGHETINSQVYTQLDPNHCHIMTEYLNRYALIGESVPGGGRAVKIYRLAAFAPALPPSMDYSIRVYVVEDTQDALDGVIQVEQRLGGRLLDKPKQIPFQDGGSNLCLTIEELSTGWRSKLAANYQEIPFRHIWSGNQNNLHCSFSLELLDRGQTRLACKIQVYQKGILQNRQVLNINTNFKEKVAPLQSGSGALKQRSSTVNTASNNPNSGFNSMVTLDPSTQVFRLPPHIRSQLCMLLDPPNARGNDWRMLAQALTVDRYINYFATKASPTEHILDLWEARHREESAVTDLMNILRVMGRMDAAAVLEKDIGSWL</sequence>
<dbReference type="Gene3D" id="2.60.220.30">
    <property type="match status" value="1"/>
</dbReference>
<dbReference type="EMBL" id="PZQS01000001">
    <property type="protein sequence ID" value="PVD38801.1"/>
    <property type="molecule type" value="Genomic_DNA"/>
</dbReference>
<keyword evidence="3 7" id="KW-0812">Transmembrane</keyword>
<dbReference type="InterPro" id="IPR011029">
    <property type="entry name" value="DEATH-like_dom_sf"/>
</dbReference>
<feature type="region of interest" description="Disordered" evidence="8">
    <location>
        <begin position="314"/>
        <end position="342"/>
    </location>
</feature>
<accession>A0A2T7PZF9</accession>
<dbReference type="Pfam" id="PF00090">
    <property type="entry name" value="TSP_1"/>
    <property type="match status" value="1"/>
</dbReference>
<dbReference type="STRING" id="400727.A0A2T7PZF9"/>
<dbReference type="InterPro" id="IPR036383">
    <property type="entry name" value="TSP1_rpt_sf"/>
</dbReference>
<dbReference type="InterPro" id="IPR000488">
    <property type="entry name" value="Death_dom"/>
</dbReference>
<protein>
    <recommendedName>
        <fullName evidence="7">Netrin receptor UNC5</fullName>
    </recommendedName>
</protein>
<keyword evidence="6" id="KW-1015">Disulfide bond</keyword>
<evidence type="ECO:0000256" key="1">
    <source>
        <dbReference type="ARBA" id="ARBA00004167"/>
    </source>
</evidence>
<dbReference type="AlphaFoldDB" id="A0A2T7PZF9"/>
<comment type="subcellular location">
    <subcellularLocation>
        <location evidence="7">Cell membrane</location>
        <topology evidence="7">Single-pass type I membrane protein</topology>
    </subcellularLocation>
    <subcellularLocation>
        <location evidence="1">Membrane</location>
        <topology evidence="1">Single-pass membrane protein</topology>
    </subcellularLocation>
</comment>
<comment type="caution">
    <text evidence="12">The sequence shown here is derived from an EMBL/GenBank/DDBJ whole genome shotgun (WGS) entry which is preliminary data.</text>
</comment>
<keyword evidence="13" id="KW-1185">Reference proteome</keyword>
<dbReference type="SUPFAM" id="SSF48726">
    <property type="entry name" value="Immunoglobulin"/>
    <property type="match status" value="1"/>
</dbReference>
<dbReference type="InterPro" id="IPR007110">
    <property type="entry name" value="Ig-like_dom"/>
</dbReference>
<dbReference type="InterPro" id="IPR037936">
    <property type="entry name" value="UNC5A-D"/>
</dbReference>
<dbReference type="Pfam" id="PF17217">
    <property type="entry name" value="UPA"/>
    <property type="match status" value="1"/>
</dbReference>
<dbReference type="InterPro" id="IPR033772">
    <property type="entry name" value="UPA"/>
</dbReference>
<dbReference type="PANTHER" id="PTHR12582:SF47">
    <property type="entry name" value="NETRIN RECEPTOR UNC-5"/>
    <property type="match status" value="1"/>
</dbReference>
<dbReference type="Gene3D" id="2.60.40.10">
    <property type="entry name" value="Immunoglobulins"/>
    <property type="match status" value="1"/>
</dbReference>
<dbReference type="GO" id="GO:0005042">
    <property type="term" value="F:netrin receptor activity"/>
    <property type="evidence" value="ECO:0007669"/>
    <property type="project" value="UniProtKB-UniRule"/>
</dbReference>
<dbReference type="SMART" id="SM00218">
    <property type="entry name" value="ZU5"/>
    <property type="match status" value="1"/>
</dbReference>
<dbReference type="PROSITE" id="PS51145">
    <property type="entry name" value="ZU5"/>
    <property type="match status" value="1"/>
</dbReference>
<dbReference type="InterPro" id="IPR036179">
    <property type="entry name" value="Ig-like_dom_sf"/>
</dbReference>
<dbReference type="PRINTS" id="PR01705">
    <property type="entry name" value="TSP1REPEAT"/>
</dbReference>
<evidence type="ECO:0000259" key="10">
    <source>
        <dbReference type="PROSITE" id="PS50835"/>
    </source>
</evidence>
<keyword evidence="5 7" id="KW-0472">Membrane</keyword>
<evidence type="ECO:0000259" key="11">
    <source>
        <dbReference type="PROSITE" id="PS51145"/>
    </source>
</evidence>
<organism evidence="12 13">
    <name type="scientific">Pomacea canaliculata</name>
    <name type="common">Golden apple snail</name>
    <dbReference type="NCBI Taxonomy" id="400727"/>
    <lineage>
        <taxon>Eukaryota</taxon>
        <taxon>Metazoa</taxon>
        <taxon>Spiralia</taxon>
        <taxon>Lophotrochozoa</taxon>
        <taxon>Mollusca</taxon>
        <taxon>Gastropoda</taxon>
        <taxon>Caenogastropoda</taxon>
        <taxon>Architaenioglossa</taxon>
        <taxon>Ampullarioidea</taxon>
        <taxon>Ampullariidae</taxon>
        <taxon>Pomacea</taxon>
    </lineage>
</organism>
<evidence type="ECO:0000256" key="4">
    <source>
        <dbReference type="ARBA" id="ARBA00022989"/>
    </source>
</evidence>
<dbReference type="GO" id="GO:0008045">
    <property type="term" value="P:motor neuron axon guidance"/>
    <property type="evidence" value="ECO:0007669"/>
    <property type="project" value="TreeGrafter"/>
</dbReference>
<evidence type="ECO:0000256" key="3">
    <source>
        <dbReference type="ARBA" id="ARBA00022692"/>
    </source>
</evidence>
<dbReference type="FunFam" id="2.20.100.10:FF:000001">
    <property type="entry name" value="semaphorin-5A isoform X1"/>
    <property type="match status" value="1"/>
</dbReference>
<dbReference type="Gene3D" id="1.10.533.10">
    <property type="entry name" value="Death Domain, Fas"/>
    <property type="match status" value="1"/>
</dbReference>
<dbReference type="FunFam" id="2.60.220.30:FF:000003">
    <property type="entry name" value="Unc-5 netrin receptor C"/>
    <property type="match status" value="1"/>
</dbReference>
<dbReference type="SUPFAM" id="SSF47986">
    <property type="entry name" value="DEATH domain"/>
    <property type="match status" value="1"/>
</dbReference>
<gene>
    <name evidence="12" type="ORF">C0Q70_01424</name>
</gene>
<dbReference type="PROSITE" id="PS50835">
    <property type="entry name" value="IG_LIKE"/>
    <property type="match status" value="1"/>
</dbReference>
<dbReference type="Proteomes" id="UP000245119">
    <property type="component" value="Linkage Group LG1"/>
</dbReference>
<feature type="domain" description="Death" evidence="9">
    <location>
        <begin position="717"/>
        <end position="783"/>
    </location>
</feature>
<evidence type="ECO:0000256" key="8">
    <source>
        <dbReference type="SAM" id="MobiDB-lite"/>
    </source>
</evidence>
<dbReference type="SMART" id="SM00005">
    <property type="entry name" value="DEATH"/>
    <property type="match status" value="1"/>
</dbReference>
<dbReference type="InterPro" id="IPR000906">
    <property type="entry name" value="ZU5_dom"/>
</dbReference>
<dbReference type="SMART" id="SM00209">
    <property type="entry name" value="TSP1"/>
    <property type="match status" value="2"/>
</dbReference>
<comment type="function">
    <text evidence="7">Receptor for netrin required for axon guidance. Mediates axon repulsion of neuronal growth cones in the developing nervous system upon ligand binding.</text>
</comment>
<keyword evidence="7" id="KW-0217">Developmental protein</keyword>
<dbReference type="Gene3D" id="2.20.100.10">
    <property type="entry name" value="Thrombospondin type-1 (TSP1) repeat"/>
    <property type="match status" value="2"/>
</dbReference>
<evidence type="ECO:0000313" key="12">
    <source>
        <dbReference type="EMBL" id="PVD38801.1"/>
    </source>
</evidence>
<dbReference type="Pfam" id="PF00791">
    <property type="entry name" value="ZU5"/>
    <property type="match status" value="1"/>
</dbReference>
<dbReference type="PANTHER" id="PTHR12582">
    <property type="entry name" value="NETRIN RECEPTOR UNC5"/>
    <property type="match status" value="1"/>
</dbReference>
<dbReference type="Pfam" id="PF07679">
    <property type="entry name" value="I-set"/>
    <property type="match status" value="1"/>
</dbReference>
<dbReference type="SUPFAM" id="SSF82895">
    <property type="entry name" value="TSP-1 type 1 repeat"/>
    <property type="match status" value="2"/>
</dbReference>
<keyword evidence="4 7" id="KW-1133">Transmembrane helix</keyword>
<dbReference type="InterPro" id="IPR013098">
    <property type="entry name" value="Ig_I-set"/>
</dbReference>
<feature type="domain" description="ZU5" evidence="11">
    <location>
        <begin position="359"/>
        <end position="506"/>
    </location>
</feature>